<keyword evidence="2" id="KW-1185">Reference proteome</keyword>
<dbReference type="Proteomes" id="UP000708208">
    <property type="component" value="Unassembled WGS sequence"/>
</dbReference>
<evidence type="ECO:0000313" key="1">
    <source>
        <dbReference type="EMBL" id="CAG7728177.1"/>
    </source>
</evidence>
<evidence type="ECO:0000313" key="2">
    <source>
        <dbReference type="Proteomes" id="UP000708208"/>
    </source>
</evidence>
<accession>A0A8J2P6W9</accession>
<dbReference type="AlphaFoldDB" id="A0A8J2P6W9"/>
<sequence>MCQKRYLPTTTANYNYIRRSYVLVFTRNEICSASSSSAVVLPHKILRVRFVLERVSFFFFLGPKNSSKYFCTSRCAIVSVTAKQA</sequence>
<reference evidence="1" key="1">
    <citation type="submission" date="2021-06" db="EMBL/GenBank/DDBJ databases">
        <authorList>
            <person name="Hodson N. C."/>
            <person name="Mongue J. A."/>
            <person name="Jaron S. K."/>
        </authorList>
    </citation>
    <scope>NUCLEOTIDE SEQUENCE</scope>
</reference>
<proteinExistence type="predicted"/>
<organism evidence="1 2">
    <name type="scientific">Allacma fusca</name>
    <dbReference type="NCBI Taxonomy" id="39272"/>
    <lineage>
        <taxon>Eukaryota</taxon>
        <taxon>Metazoa</taxon>
        <taxon>Ecdysozoa</taxon>
        <taxon>Arthropoda</taxon>
        <taxon>Hexapoda</taxon>
        <taxon>Collembola</taxon>
        <taxon>Symphypleona</taxon>
        <taxon>Sminthuridae</taxon>
        <taxon>Allacma</taxon>
    </lineage>
</organism>
<comment type="caution">
    <text evidence="1">The sequence shown here is derived from an EMBL/GenBank/DDBJ whole genome shotgun (WGS) entry which is preliminary data.</text>
</comment>
<name>A0A8J2P6W9_9HEXA</name>
<protein>
    <submittedName>
        <fullName evidence="1">Uncharacterized protein</fullName>
    </submittedName>
</protein>
<gene>
    <name evidence="1" type="ORF">AFUS01_LOCUS16978</name>
</gene>
<dbReference type="EMBL" id="CAJVCH010159559">
    <property type="protein sequence ID" value="CAG7728177.1"/>
    <property type="molecule type" value="Genomic_DNA"/>
</dbReference>